<evidence type="ECO:0000259" key="5">
    <source>
        <dbReference type="PROSITE" id="PS50158"/>
    </source>
</evidence>
<dbReference type="Pfam" id="PF14223">
    <property type="entry name" value="Retrotran_gag_2"/>
    <property type="match status" value="2"/>
</dbReference>
<dbReference type="InterPro" id="IPR057670">
    <property type="entry name" value="SH3_retrovirus"/>
</dbReference>
<feature type="compositionally biased region" description="Basic and acidic residues" evidence="4">
    <location>
        <begin position="767"/>
        <end position="809"/>
    </location>
</feature>
<dbReference type="Pfam" id="PF25597">
    <property type="entry name" value="SH3_retrovirus"/>
    <property type="match status" value="1"/>
</dbReference>
<keyword evidence="6" id="KW-0695">RNA-directed DNA polymerase</keyword>
<feature type="compositionally biased region" description="Basic residues" evidence="4">
    <location>
        <begin position="219"/>
        <end position="232"/>
    </location>
</feature>
<dbReference type="GO" id="GO:0008270">
    <property type="term" value="F:zinc ion binding"/>
    <property type="evidence" value="ECO:0007669"/>
    <property type="project" value="UniProtKB-KW"/>
</dbReference>
<dbReference type="Pfam" id="PF07727">
    <property type="entry name" value="RVT_2"/>
    <property type="match status" value="1"/>
</dbReference>
<accession>A0A8T1Z0K3</accession>
<dbReference type="GO" id="GO:0016787">
    <property type="term" value="F:hydrolase activity"/>
    <property type="evidence" value="ECO:0007669"/>
    <property type="project" value="UniProtKB-KW"/>
</dbReference>
<evidence type="ECO:0000313" key="6">
    <source>
        <dbReference type="EMBL" id="KAG7552385.1"/>
    </source>
</evidence>
<comment type="caution">
    <text evidence="6">The sequence shown here is derived from an EMBL/GenBank/DDBJ whole genome shotgun (WGS) entry which is preliminary data.</text>
</comment>
<reference evidence="6 7" key="1">
    <citation type="submission" date="2020-12" db="EMBL/GenBank/DDBJ databases">
        <title>Concerted genomic and epigenomic changes stabilize Arabidopsis allopolyploids.</title>
        <authorList>
            <person name="Chen Z."/>
        </authorList>
    </citation>
    <scope>NUCLEOTIDE SEQUENCE [LARGE SCALE GENOMIC DNA]</scope>
    <source>
        <strain evidence="6">Allo738</strain>
        <tissue evidence="6">Leaf</tissue>
    </source>
</reference>
<feature type="region of interest" description="Disordered" evidence="4">
    <location>
        <begin position="195"/>
        <end position="232"/>
    </location>
</feature>
<dbReference type="InterPro" id="IPR013103">
    <property type="entry name" value="RVT_2"/>
</dbReference>
<keyword evidence="7" id="KW-1185">Reference proteome</keyword>
<dbReference type="PANTHER" id="PTHR42648">
    <property type="entry name" value="TRANSPOSASE, PUTATIVE-RELATED"/>
    <property type="match status" value="1"/>
</dbReference>
<dbReference type="InterPro" id="IPR039537">
    <property type="entry name" value="Retrotran_Ty1/copia-like"/>
</dbReference>
<protein>
    <submittedName>
        <fullName evidence="6">Reverse transcriptase RNA-dependent DNA polymerase</fullName>
    </submittedName>
</protein>
<feature type="domain" description="CCHC-type" evidence="5">
    <location>
        <begin position="239"/>
        <end position="255"/>
    </location>
</feature>
<dbReference type="InterPro" id="IPR001878">
    <property type="entry name" value="Znf_CCHC"/>
</dbReference>
<sequence length="833" mass="95394">MASACKNIIAELNRGDKLDGDNYDIWYRKVQYVLEEQEVKETLFHLMEEPEQGTTPQHMRDQEAYVAWKRKNSIARITLLSCMQDDLMCEFEEYETAKGMWEALKEKFGAGGLEREHLRVMSNMIRELKNAGQIVSDEQQIQAVLRSLPESWDHMRVQMTHNVNVKTFEDISRHLELEDERLEAAKPFNEANVASSISGLKRKRGNKGNKAPYQTGLKKQNKFAKRGKRGGKKDKTNVKCYNCGLLGHFARECTEAKKVSLNSTSYVLNLVPSKSVTSTPYELWKGRKPDLIHLRLWGSAAFVRDTSHPHGKLGPRGKKCIFIRYSEHSKGYVLIGEHSDGSVTEIESRDVTFLENDFPRRGEIDKEFHLQEMEDPTNVAPTNQSVEVGESSHELTQRRFEIEGEAFMVAMHDDLEPRTVYEALSCPNSDEWNDAIGEELESMKVNQVWDLVDLPPERRAIGNKWIFKIKRKADGSIDRYKAHLVAKGYTQQEGIDYEETFSPVVRFASIRLILALVAGLDLELHQMDVKTEFLNGELEEEIYMEQPVGFVVEGQERKVCKLKRSIYGLKQSSRQWYFRFHRAITSYDFTMIDEDHCVYVKSTGQSFVIVSLYVDDILLAGNDMEFLMTIKKWLSSHFEVKDMGEADYVLGIKIYRDRSRKLLALSQESYIRTILERFKMLDSNPIETPTAKGESLNLDMCPKTPNEKREMEKTARGTPLVTSGYPDRQLGVLPQSLRGSLTDSSGTPLAPRLGVSHTSQFLSRTKQHPEVDSKQHPEVDSKQYPEGDSKQYPEADSKQYPEADSKQYPEADFEQLSRGGFLAIASWSMTTRG</sequence>
<keyword evidence="2" id="KW-0378">Hydrolase</keyword>
<keyword evidence="1" id="KW-0479">Metal-binding</keyword>
<dbReference type="SMART" id="SM00343">
    <property type="entry name" value="ZnF_C2HC"/>
    <property type="match status" value="1"/>
</dbReference>
<keyword evidence="3" id="KW-0863">Zinc-finger</keyword>
<feature type="non-terminal residue" evidence="6">
    <location>
        <position position="833"/>
    </location>
</feature>
<evidence type="ECO:0000256" key="4">
    <source>
        <dbReference type="SAM" id="MobiDB-lite"/>
    </source>
</evidence>
<dbReference type="Proteomes" id="UP000694240">
    <property type="component" value="Chromosome 11"/>
</dbReference>
<gene>
    <name evidence="6" type="ORF">ISN45_Aa06g029860</name>
</gene>
<keyword evidence="6" id="KW-0808">Transferase</keyword>
<dbReference type="AlphaFoldDB" id="A0A8T1Z0K3"/>
<dbReference type="Pfam" id="PF00098">
    <property type="entry name" value="zf-CCHC"/>
    <property type="match status" value="1"/>
</dbReference>
<dbReference type="EMBL" id="JAEFBK010000011">
    <property type="protein sequence ID" value="KAG7552385.1"/>
    <property type="molecule type" value="Genomic_DNA"/>
</dbReference>
<dbReference type="GO" id="GO:0003676">
    <property type="term" value="F:nucleic acid binding"/>
    <property type="evidence" value="ECO:0007669"/>
    <property type="project" value="InterPro"/>
</dbReference>
<evidence type="ECO:0000256" key="2">
    <source>
        <dbReference type="ARBA" id="ARBA00022801"/>
    </source>
</evidence>
<organism evidence="6 7">
    <name type="scientific">Arabidopsis thaliana x Arabidopsis arenosa</name>
    <dbReference type="NCBI Taxonomy" id="1240361"/>
    <lineage>
        <taxon>Eukaryota</taxon>
        <taxon>Viridiplantae</taxon>
        <taxon>Streptophyta</taxon>
        <taxon>Embryophyta</taxon>
        <taxon>Tracheophyta</taxon>
        <taxon>Spermatophyta</taxon>
        <taxon>Magnoliopsida</taxon>
        <taxon>eudicotyledons</taxon>
        <taxon>Gunneridae</taxon>
        <taxon>Pentapetalae</taxon>
        <taxon>rosids</taxon>
        <taxon>malvids</taxon>
        <taxon>Brassicales</taxon>
        <taxon>Brassicaceae</taxon>
        <taxon>Camelineae</taxon>
        <taxon>Arabidopsis</taxon>
    </lineage>
</organism>
<name>A0A8T1Z0K3_9BRAS</name>
<dbReference type="GO" id="GO:0003964">
    <property type="term" value="F:RNA-directed DNA polymerase activity"/>
    <property type="evidence" value="ECO:0007669"/>
    <property type="project" value="UniProtKB-KW"/>
</dbReference>
<feature type="region of interest" description="Disordered" evidence="4">
    <location>
        <begin position="689"/>
        <end position="809"/>
    </location>
</feature>
<dbReference type="PANTHER" id="PTHR42648:SF27">
    <property type="entry name" value="RNA-DIRECTED DNA POLYMERASE"/>
    <property type="match status" value="1"/>
</dbReference>
<feature type="compositionally biased region" description="Polar residues" evidence="4">
    <location>
        <begin position="737"/>
        <end position="747"/>
    </location>
</feature>
<evidence type="ECO:0000256" key="1">
    <source>
        <dbReference type="ARBA" id="ARBA00022723"/>
    </source>
</evidence>
<keyword evidence="6" id="KW-0548">Nucleotidyltransferase</keyword>
<dbReference type="PROSITE" id="PS50158">
    <property type="entry name" value="ZF_CCHC"/>
    <property type="match status" value="1"/>
</dbReference>
<proteinExistence type="predicted"/>
<keyword evidence="3" id="KW-0862">Zinc</keyword>
<evidence type="ECO:0000256" key="3">
    <source>
        <dbReference type="PROSITE-ProRule" id="PRU00047"/>
    </source>
</evidence>
<feature type="compositionally biased region" description="Basic and acidic residues" evidence="4">
    <location>
        <begin position="705"/>
        <end position="715"/>
    </location>
</feature>
<evidence type="ECO:0000313" key="7">
    <source>
        <dbReference type="Proteomes" id="UP000694240"/>
    </source>
</evidence>